<dbReference type="InterPro" id="IPR020811">
    <property type="entry name" value="Enolase_N"/>
</dbReference>
<dbReference type="InterPro" id="IPR000941">
    <property type="entry name" value="Enolase"/>
</dbReference>
<dbReference type="PANTHER" id="PTHR11902:SF1">
    <property type="entry name" value="ENOLASE"/>
    <property type="match status" value="1"/>
</dbReference>
<comment type="caution">
    <text evidence="4">The sequence shown here is derived from an EMBL/GenBank/DDBJ whole genome shotgun (WGS) entry which is preliminary data.</text>
</comment>
<dbReference type="GO" id="GO:0004634">
    <property type="term" value="F:phosphopyruvate hydratase activity"/>
    <property type="evidence" value="ECO:0007669"/>
    <property type="project" value="UniProtKB-EC"/>
</dbReference>
<keyword evidence="1" id="KW-0460">Magnesium</keyword>
<comment type="subcellular location">
    <subcellularLocation>
        <location evidence="1">Cytoplasm</location>
    </subcellularLocation>
    <subcellularLocation>
        <location evidence="1">Secreted</location>
    </subcellularLocation>
    <subcellularLocation>
        <location evidence="1">Cell surface</location>
    </subcellularLocation>
    <text evidence="1">Fractions of enolase are present in both the cytoplasm and on the cell surface.</text>
</comment>
<feature type="binding site" evidence="1">
    <location>
        <position position="311"/>
    </location>
    <ligand>
        <name>Mg(2+)</name>
        <dbReference type="ChEBI" id="CHEBI:18420"/>
    </ligand>
</feature>
<dbReference type="HAMAP" id="MF_00318">
    <property type="entry name" value="Enolase"/>
    <property type="match status" value="1"/>
</dbReference>
<keyword evidence="1" id="KW-0963">Cytoplasm</keyword>
<comment type="pathway">
    <text evidence="1">Carbohydrate degradation; glycolysis; pyruvate from D-glyceraldehyde 3-phosphate: step 4/5.</text>
</comment>
<accession>A0ABS6DPG1</accession>
<reference evidence="4" key="1">
    <citation type="submission" date="2021-06" db="EMBL/GenBank/DDBJ databases">
        <title>Novel Mycoplasma species detected in California sea lions (Zalophus californianus) from the USA.</title>
        <authorList>
            <person name="Volokhov D.V."/>
            <person name="Furtak V.A."/>
            <person name="Zagorodnyaya T.A."/>
        </authorList>
    </citation>
    <scope>NUCLEOTIDE SEQUENCE [LARGE SCALE GENOMIC DNA]</scope>
    <source>
        <strain evidence="4">CSL 5346</strain>
    </source>
</reference>
<proteinExistence type="inferred from homology"/>
<feature type="domain" description="Enolase N-terminal" evidence="3">
    <location>
        <begin position="4"/>
        <end position="137"/>
    </location>
</feature>
<dbReference type="InterPro" id="IPR020810">
    <property type="entry name" value="Enolase_C"/>
</dbReference>
<dbReference type="PIRSF" id="PIRSF001400">
    <property type="entry name" value="Enolase"/>
    <property type="match status" value="1"/>
</dbReference>
<dbReference type="SFLD" id="SFLDF00002">
    <property type="entry name" value="enolase"/>
    <property type="match status" value="1"/>
</dbReference>
<comment type="function">
    <text evidence="1">Catalyzes the reversible conversion of 2-phosphoglycerate (2-PG) into phosphoenolpyruvate (PEP). It is essential for the degradation of carbohydrates via glycolysis.</text>
</comment>
<dbReference type="CDD" id="cd03313">
    <property type="entry name" value="enolase"/>
    <property type="match status" value="1"/>
</dbReference>
<keyword evidence="1" id="KW-0324">Glycolysis</keyword>
<dbReference type="NCBIfam" id="TIGR01060">
    <property type="entry name" value="eno"/>
    <property type="match status" value="1"/>
</dbReference>
<dbReference type="SMART" id="SM01193">
    <property type="entry name" value="Enolase_N"/>
    <property type="match status" value="1"/>
</dbReference>
<organism evidence="4 5">
    <name type="scientific">Mycoplasma zalophi</name>
    <dbReference type="NCBI Taxonomy" id="191287"/>
    <lineage>
        <taxon>Bacteria</taxon>
        <taxon>Bacillati</taxon>
        <taxon>Mycoplasmatota</taxon>
        <taxon>Mollicutes</taxon>
        <taxon>Mycoplasmataceae</taxon>
        <taxon>Mycoplasma</taxon>
    </lineage>
</organism>
<feature type="binding site" evidence="1">
    <location>
        <position position="249"/>
    </location>
    <ligand>
        <name>Mg(2+)</name>
        <dbReference type="ChEBI" id="CHEBI:18420"/>
    </ligand>
</feature>
<feature type="binding site" evidence="1">
    <location>
        <position position="392"/>
    </location>
    <ligand>
        <name>(2R)-2-phosphoglycerate</name>
        <dbReference type="ChEBI" id="CHEBI:58289"/>
    </ligand>
</feature>
<feature type="binding site" evidence="1">
    <location>
        <position position="363"/>
    </location>
    <ligand>
        <name>(2R)-2-phosphoglycerate</name>
        <dbReference type="ChEBI" id="CHEBI:58289"/>
    </ligand>
</feature>
<comment type="cofactor">
    <cofactor evidence="1">
        <name>Mg(2+)</name>
        <dbReference type="ChEBI" id="CHEBI:18420"/>
    </cofactor>
    <text evidence="1">Binds a second Mg(2+) ion via substrate during catalysis.</text>
</comment>
<dbReference type="SFLD" id="SFLDS00001">
    <property type="entry name" value="Enolase"/>
    <property type="match status" value="1"/>
</dbReference>
<name>A0ABS6DPG1_9MOLU</name>
<evidence type="ECO:0000259" key="2">
    <source>
        <dbReference type="SMART" id="SM01192"/>
    </source>
</evidence>
<dbReference type="EMBL" id="JAHMHH010000001">
    <property type="protein sequence ID" value="MBU4692143.1"/>
    <property type="molecule type" value="Genomic_DNA"/>
</dbReference>
<dbReference type="Proteomes" id="UP000718793">
    <property type="component" value="Unassembled WGS sequence"/>
</dbReference>
<protein>
    <recommendedName>
        <fullName evidence="1">Enolase</fullName>
        <ecNumber evidence="1">4.2.1.11</ecNumber>
    </recommendedName>
    <alternativeName>
        <fullName evidence="1">2-phospho-D-glycerate hydro-lyase</fullName>
    </alternativeName>
    <alternativeName>
        <fullName evidence="1">2-phosphoglycerate dehydratase</fullName>
    </alternativeName>
</protein>
<gene>
    <name evidence="1 4" type="primary">eno</name>
    <name evidence="4" type="ORF">KQ875_00830</name>
</gene>
<keyword evidence="1" id="KW-0964">Secreted</keyword>
<dbReference type="SFLD" id="SFLDG00178">
    <property type="entry name" value="enolase"/>
    <property type="match status" value="1"/>
</dbReference>
<comment type="similarity">
    <text evidence="1">Belongs to the enolase family.</text>
</comment>
<feature type="binding site" evidence="1">
    <location>
        <position position="166"/>
    </location>
    <ligand>
        <name>(2R)-2-phosphoglycerate</name>
        <dbReference type="ChEBI" id="CHEBI:58289"/>
    </ligand>
</feature>
<dbReference type="RefSeq" id="WP_216488467.1">
    <property type="nucleotide sequence ID" value="NZ_JAHMHH010000001.1"/>
</dbReference>
<evidence type="ECO:0000313" key="5">
    <source>
        <dbReference type="Proteomes" id="UP000718793"/>
    </source>
</evidence>
<keyword evidence="5" id="KW-1185">Reference proteome</keyword>
<feature type="active site" description="Proton acceptor" evidence="1">
    <location>
        <position position="363"/>
    </location>
</feature>
<dbReference type="PANTHER" id="PTHR11902">
    <property type="entry name" value="ENOLASE"/>
    <property type="match status" value="1"/>
</dbReference>
<feature type="binding site" evidence="1">
    <location>
        <position position="393"/>
    </location>
    <ligand>
        <name>(2R)-2-phosphoglycerate</name>
        <dbReference type="ChEBI" id="CHEBI:58289"/>
    </ligand>
</feature>
<feature type="domain" description="Enolase C-terminal TIM barrel" evidence="2">
    <location>
        <begin position="142"/>
        <end position="451"/>
    </location>
</feature>
<keyword evidence="1 4" id="KW-0456">Lyase</keyword>
<evidence type="ECO:0000259" key="3">
    <source>
        <dbReference type="SMART" id="SM01193"/>
    </source>
</evidence>
<feature type="binding site" evidence="1">
    <location>
        <position position="414"/>
    </location>
    <ligand>
        <name>(2R)-2-phosphoglycerate</name>
        <dbReference type="ChEBI" id="CHEBI:58289"/>
    </ligand>
</feature>
<evidence type="ECO:0000256" key="1">
    <source>
        <dbReference type="HAMAP-Rule" id="MF_00318"/>
    </source>
</evidence>
<dbReference type="Pfam" id="PF03952">
    <property type="entry name" value="Enolase_N"/>
    <property type="match status" value="1"/>
</dbReference>
<keyword evidence="1" id="KW-0479">Metal-binding</keyword>
<feature type="binding site" evidence="1">
    <location>
        <position position="338"/>
    </location>
    <ligand>
        <name>Mg(2+)</name>
        <dbReference type="ChEBI" id="CHEBI:18420"/>
    </ligand>
</feature>
<feature type="active site" description="Proton donor" evidence="1">
    <location>
        <position position="208"/>
    </location>
</feature>
<dbReference type="Pfam" id="PF00113">
    <property type="entry name" value="Enolase_C"/>
    <property type="match status" value="1"/>
</dbReference>
<comment type="catalytic activity">
    <reaction evidence="1">
        <text>(2R)-2-phosphoglycerate = phosphoenolpyruvate + H2O</text>
        <dbReference type="Rhea" id="RHEA:10164"/>
        <dbReference type="ChEBI" id="CHEBI:15377"/>
        <dbReference type="ChEBI" id="CHEBI:58289"/>
        <dbReference type="ChEBI" id="CHEBI:58702"/>
        <dbReference type="EC" id="4.2.1.11"/>
    </reaction>
</comment>
<evidence type="ECO:0000313" key="4">
    <source>
        <dbReference type="EMBL" id="MBU4692143.1"/>
    </source>
</evidence>
<sequence length="454" mass="50302">MPSIIDIKAREILDSRGNPTIEVELKTENTKAVAKVPSGASTGSREALELRDKNSKYANNWFGSKGVMQAVDNVNNIIAKEIIGMDVFEQELIDNKMIELDGTEFKSKLGANAILGVSIAVARAAAQEKKLELYQYLGTKDSKTLPLPMLNILNGGAHAANTIDFQEFMIMPLGAKTFKESLQIANKVFHTLQKLLKLANQNTTVGDEGGFAPNLHTHEETLDFIIKAIKEAGYNPATSGENAVAIALDAAASEFYNEDKEVYTFKKFEFAKNLNPENFKDYENYKSTFTTEELVNYYEKLINSYPIISIEDSHSENDWKGFKMMVEKFGNRVQIVGDDLIVTNSKYIQKAINEKAINSALIKMNQIGTLTETIKAIKLAQSNGYTAVISHRSGETEDTTIADLAVAFNTGQIKTGSLSRTDRIAKYNRLLVIEEILGSDSIFDTQKSFNNLKG</sequence>
<dbReference type="EC" id="4.2.1.11" evidence="1"/>
<dbReference type="SMART" id="SM01192">
    <property type="entry name" value="Enolase_C"/>
    <property type="match status" value="1"/>
</dbReference>